<evidence type="ECO:0000313" key="7">
    <source>
        <dbReference type="Proteomes" id="UP000198757"/>
    </source>
</evidence>
<dbReference type="GO" id="GO:0005829">
    <property type="term" value="C:cytosol"/>
    <property type="evidence" value="ECO:0007669"/>
    <property type="project" value="TreeGrafter"/>
</dbReference>
<sequence>MKQKQADQAGENILYRYCIPEWRTVVDTGRELRSVKKGQPVFSEKDIVQGVFFIDTGKVKIHQRWGDEKELIIRFAKNGDMLGYRGLGKEKVYPVSATALEDTTLVYLDIRLFEATLQVNPRLTYALMDFYANELEATERRVRNMAHMEVKGRVAEAITMLKRDFGVNEQGFIDIKLTRQDMASYVGTTYETISRMISELEAEKLIRTSGKNIAVLNEKQLEQLL</sequence>
<name>A0A1G6KNF4_NIADE</name>
<feature type="domain" description="HTH crp-type" evidence="5">
    <location>
        <begin position="148"/>
        <end position="219"/>
    </location>
</feature>
<dbReference type="GO" id="GO:0003700">
    <property type="term" value="F:DNA-binding transcription factor activity"/>
    <property type="evidence" value="ECO:0007669"/>
    <property type="project" value="InterPro"/>
</dbReference>
<dbReference type="InterPro" id="IPR014710">
    <property type="entry name" value="RmlC-like_jellyroll"/>
</dbReference>
<dbReference type="PANTHER" id="PTHR24567:SF28">
    <property type="entry name" value="LISTERIOLYSIN REGULATORY PROTEIN"/>
    <property type="match status" value="1"/>
</dbReference>
<gene>
    <name evidence="6" type="ORF">SAMN04487894_10237</name>
</gene>
<organism evidence="6 7">
    <name type="scientific">Niabella drilacis (strain DSM 25811 / CCM 8410 / CCUG 62505 / LMG 26954 / E90)</name>
    <dbReference type="NCBI Taxonomy" id="1285928"/>
    <lineage>
        <taxon>Bacteria</taxon>
        <taxon>Pseudomonadati</taxon>
        <taxon>Bacteroidota</taxon>
        <taxon>Chitinophagia</taxon>
        <taxon>Chitinophagales</taxon>
        <taxon>Chitinophagaceae</taxon>
        <taxon>Niabella</taxon>
    </lineage>
</organism>
<evidence type="ECO:0000256" key="2">
    <source>
        <dbReference type="ARBA" id="ARBA00023125"/>
    </source>
</evidence>
<dbReference type="InterPro" id="IPR050397">
    <property type="entry name" value="Env_Response_Regulators"/>
</dbReference>
<dbReference type="GO" id="GO:0016301">
    <property type="term" value="F:kinase activity"/>
    <property type="evidence" value="ECO:0007669"/>
    <property type="project" value="UniProtKB-KW"/>
</dbReference>
<protein>
    <submittedName>
        <fullName evidence="6">cAMP-binding domain of CRP or a regulatory subunit of cAMP-dependent protein kinases</fullName>
    </submittedName>
</protein>
<keyword evidence="1" id="KW-0805">Transcription regulation</keyword>
<dbReference type="InterPro" id="IPR036388">
    <property type="entry name" value="WH-like_DNA-bd_sf"/>
</dbReference>
<dbReference type="SUPFAM" id="SSF51206">
    <property type="entry name" value="cAMP-binding domain-like"/>
    <property type="match status" value="1"/>
</dbReference>
<keyword evidence="3" id="KW-0804">Transcription</keyword>
<dbReference type="CDD" id="cd00038">
    <property type="entry name" value="CAP_ED"/>
    <property type="match status" value="1"/>
</dbReference>
<keyword evidence="2" id="KW-0238">DNA-binding</keyword>
<keyword evidence="7" id="KW-1185">Reference proteome</keyword>
<dbReference type="Proteomes" id="UP000198757">
    <property type="component" value="Unassembled WGS sequence"/>
</dbReference>
<dbReference type="SMART" id="SM00419">
    <property type="entry name" value="HTH_CRP"/>
    <property type="match status" value="1"/>
</dbReference>
<dbReference type="RefSeq" id="WP_090388676.1">
    <property type="nucleotide sequence ID" value="NZ_FMZO01000002.1"/>
</dbReference>
<dbReference type="Gene3D" id="1.10.10.10">
    <property type="entry name" value="Winged helix-like DNA-binding domain superfamily/Winged helix DNA-binding domain"/>
    <property type="match status" value="1"/>
</dbReference>
<dbReference type="SUPFAM" id="SSF46785">
    <property type="entry name" value="Winged helix' DNA-binding domain"/>
    <property type="match status" value="1"/>
</dbReference>
<keyword evidence="6" id="KW-0418">Kinase</keyword>
<dbReference type="InterPro" id="IPR018490">
    <property type="entry name" value="cNMP-bd_dom_sf"/>
</dbReference>
<accession>A0A1G6KNF4</accession>
<dbReference type="CDD" id="cd00092">
    <property type="entry name" value="HTH_CRP"/>
    <property type="match status" value="1"/>
</dbReference>
<dbReference type="Gene3D" id="2.60.120.10">
    <property type="entry name" value="Jelly Rolls"/>
    <property type="match status" value="1"/>
</dbReference>
<keyword evidence="6" id="KW-0808">Transferase</keyword>
<dbReference type="Pfam" id="PF13545">
    <property type="entry name" value="HTH_Crp_2"/>
    <property type="match status" value="1"/>
</dbReference>
<dbReference type="PROSITE" id="PS51063">
    <property type="entry name" value="HTH_CRP_2"/>
    <property type="match status" value="1"/>
</dbReference>
<reference evidence="7" key="1">
    <citation type="submission" date="2016-10" db="EMBL/GenBank/DDBJ databases">
        <authorList>
            <person name="Varghese N."/>
            <person name="Submissions S."/>
        </authorList>
    </citation>
    <scope>NUCLEOTIDE SEQUENCE [LARGE SCALE GENOMIC DNA]</scope>
    <source>
        <strain evidence="7">DSM 25811 / CCM 8410 / LMG 26954 / E90</strain>
    </source>
</reference>
<evidence type="ECO:0000256" key="3">
    <source>
        <dbReference type="ARBA" id="ARBA00023163"/>
    </source>
</evidence>
<dbReference type="PROSITE" id="PS50042">
    <property type="entry name" value="CNMP_BINDING_3"/>
    <property type="match status" value="1"/>
</dbReference>
<dbReference type="AlphaFoldDB" id="A0A1G6KNF4"/>
<dbReference type="EMBL" id="FMZO01000002">
    <property type="protein sequence ID" value="SDC32358.1"/>
    <property type="molecule type" value="Genomic_DNA"/>
</dbReference>
<evidence type="ECO:0000256" key="1">
    <source>
        <dbReference type="ARBA" id="ARBA00023015"/>
    </source>
</evidence>
<dbReference type="OrthoDB" id="9127033at2"/>
<dbReference type="PANTHER" id="PTHR24567">
    <property type="entry name" value="CRP FAMILY TRANSCRIPTIONAL REGULATORY PROTEIN"/>
    <property type="match status" value="1"/>
</dbReference>
<dbReference type="InterPro" id="IPR018335">
    <property type="entry name" value="Tscrpt_reg_HTH_Crp-type_CS"/>
</dbReference>
<dbReference type="SMART" id="SM00100">
    <property type="entry name" value="cNMP"/>
    <property type="match status" value="1"/>
</dbReference>
<dbReference type="PRINTS" id="PR00034">
    <property type="entry name" value="HTHCRP"/>
</dbReference>
<dbReference type="Pfam" id="PF00027">
    <property type="entry name" value="cNMP_binding"/>
    <property type="match status" value="1"/>
</dbReference>
<dbReference type="InterPro" id="IPR012318">
    <property type="entry name" value="HTH_CRP"/>
</dbReference>
<dbReference type="InterPro" id="IPR036390">
    <property type="entry name" value="WH_DNA-bd_sf"/>
</dbReference>
<evidence type="ECO:0000259" key="5">
    <source>
        <dbReference type="PROSITE" id="PS51063"/>
    </source>
</evidence>
<feature type="domain" description="Cyclic nucleotide-binding" evidence="4">
    <location>
        <begin position="13"/>
        <end position="134"/>
    </location>
</feature>
<dbReference type="GO" id="GO:0003677">
    <property type="term" value="F:DNA binding"/>
    <property type="evidence" value="ECO:0007669"/>
    <property type="project" value="UniProtKB-KW"/>
</dbReference>
<dbReference type="PROSITE" id="PS00042">
    <property type="entry name" value="HTH_CRP_1"/>
    <property type="match status" value="1"/>
</dbReference>
<dbReference type="InterPro" id="IPR000595">
    <property type="entry name" value="cNMP-bd_dom"/>
</dbReference>
<proteinExistence type="predicted"/>
<evidence type="ECO:0000259" key="4">
    <source>
        <dbReference type="PROSITE" id="PS50042"/>
    </source>
</evidence>
<dbReference type="STRING" id="1285928.SAMN04487894_10237"/>
<evidence type="ECO:0000313" key="6">
    <source>
        <dbReference type="EMBL" id="SDC32358.1"/>
    </source>
</evidence>